<dbReference type="EMBL" id="JAVRRJ010000002">
    <property type="protein sequence ID" value="KAK5088347.1"/>
    <property type="molecule type" value="Genomic_DNA"/>
</dbReference>
<keyword evidence="4" id="KW-1185">Reference proteome</keyword>
<dbReference type="SMART" id="SM00456">
    <property type="entry name" value="WW"/>
    <property type="match status" value="1"/>
</dbReference>
<sequence>MSDYAPPTGPPPPRVPEGWKAIWNAQYSQYFYVNLYTKESTWEVPTGPAPNPHAEHSLDAPPSYIPGENAHAYAGSDIKKTGSPLPGQTSSNSNNPYQQNIGESDEAMARRLQEEENARRAAGGDRGSSDGYYQGGSTGNYPNQPNYQSQQYQNTSPQYTDTSASKGKSGGLLGKLKDKLAAPAGGHRPMGGAPMMGYGAGGYPSHQSGYGGYPQQGYGGHGYGGHGYGQPMYGGGHGMMGGMGGMGRKKPGMGMGGAAALGVGGGLIGGMMLADGIDDMQDNAYDQGYDQGMDDGGDMGDMGDMGGE</sequence>
<dbReference type="CDD" id="cd00201">
    <property type="entry name" value="WW"/>
    <property type="match status" value="1"/>
</dbReference>
<dbReference type="Proteomes" id="UP001309876">
    <property type="component" value="Unassembled WGS sequence"/>
</dbReference>
<dbReference type="InterPro" id="IPR036020">
    <property type="entry name" value="WW_dom_sf"/>
</dbReference>
<dbReference type="Pfam" id="PF00397">
    <property type="entry name" value="WW"/>
    <property type="match status" value="1"/>
</dbReference>
<name>A0AAN7T4V1_9EURO</name>
<evidence type="ECO:0000313" key="4">
    <source>
        <dbReference type="Proteomes" id="UP001309876"/>
    </source>
</evidence>
<dbReference type="Gene3D" id="2.20.70.10">
    <property type="match status" value="1"/>
</dbReference>
<dbReference type="AlphaFoldDB" id="A0AAN7T4V1"/>
<evidence type="ECO:0000256" key="1">
    <source>
        <dbReference type="SAM" id="MobiDB-lite"/>
    </source>
</evidence>
<proteinExistence type="predicted"/>
<accession>A0AAN7T4V1</accession>
<feature type="region of interest" description="Disordered" evidence="1">
    <location>
        <begin position="283"/>
        <end position="308"/>
    </location>
</feature>
<feature type="compositionally biased region" description="Low complexity" evidence="1">
    <location>
        <begin position="140"/>
        <end position="167"/>
    </location>
</feature>
<protein>
    <submittedName>
        <fullName evidence="3">WW domain-containing protein wwm1</fullName>
    </submittedName>
</protein>
<feature type="domain" description="WW" evidence="2">
    <location>
        <begin position="13"/>
        <end position="47"/>
    </location>
</feature>
<dbReference type="SUPFAM" id="SSF51045">
    <property type="entry name" value="WW domain"/>
    <property type="match status" value="1"/>
</dbReference>
<comment type="caution">
    <text evidence="3">The sequence shown here is derived from an EMBL/GenBank/DDBJ whole genome shotgun (WGS) entry which is preliminary data.</text>
</comment>
<dbReference type="InterPro" id="IPR001202">
    <property type="entry name" value="WW_dom"/>
</dbReference>
<feature type="compositionally biased region" description="Polar residues" evidence="1">
    <location>
        <begin position="86"/>
        <end position="100"/>
    </location>
</feature>
<dbReference type="PROSITE" id="PS01159">
    <property type="entry name" value="WW_DOMAIN_1"/>
    <property type="match status" value="1"/>
</dbReference>
<feature type="compositionally biased region" description="Basic and acidic residues" evidence="1">
    <location>
        <begin position="113"/>
        <end position="123"/>
    </location>
</feature>
<evidence type="ECO:0000313" key="3">
    <source>
        <dbReference type="EMBL" id="KAK5088347.1"/>
    </source>
</evidence>
<evidence type="ECO:0000259" key="2">
    <source>
        <dbReference type="PROSITE" id="PS50020"/>
    </source>
</evidence>
<organism evidence="3 4">
    <name type="scientific">Lithohypha guttulata</name>
    <dbReference type="NCBI Taxonomy" id="1690604"/>
    <lineage>
        <taxon>Eukaryota</taxon>
        <taxon>Fungi</taxon>
        <taxon>Dikarya</taxon>
        <taxon>Ascomycota</taxon>
        <taxon>Pezizomycotina</taxon>
        <taxon>Eurotiomycetes</taxon>
        <taxon>Chaetothyriomycetidae</taxon>
        <taxon>Chaetothyriales</taxon>
        <taxon>Trichomeriaceae</taxon>
        <taxon>Lithohypha</taxon>
    </lineage>
</organism>
<feature type="compositionally biased region" description="Gly residues" evidence="1">
    <location>
        <begin position="299"/>
        <end position="308"/>
    </location>
</feature>
<reference evidence="3 4" key="1">
    <citation type="submission" date="2023-08" db="EMBL/GenBank/DDBJ databases">
        <title>Black Yeasts Isolated from many extreme environments.</title>
        <authorList>
            <person name="Coleine C."/>
            <person name="Stajich J.E."/>
            <person name="Selbmann L."/>
        </authorList>
    </citation>
    <scope>NUCLEOTIDE SEQUENCE [LARGE SCALE GENOMIC DNA]</scope>
    <source>
        <strain evidence="3 4">CCFEE 5910</strain>
    </source>
</reference>
<gene>
    <name evidence="3" type="primary">WWM1</name>
    <name evidence="3" type="ORF">LTR05_002565</name>
</gene>
<feature type="region of interest" description="Disordered" evidence="1">
    <location>
        <begin position="44"/>
        <end position="100"/>
    </location>
</feature>
<feature type="region of interest" description="Disordered" evidence="1">
    <location>
        <begin position="113"/>
        <end position="173"/>
    </location>
</feature>
<dbReference type="PROSITE" id="PS50020">
    <property type="entry name" value="WW_DOMAIN_2"/>
    <property type="match status" value="1"/>
</dbReference>